<accession>A0A3S0ZFM9</accession>
<organism evidence="1 2">
    <name type="scientific">Variovorax guangxiensis</name>
    <dbReference type="NCBI Taxonomy" id="1775474"/>
    <lineage>
        <taxon>Bacteria</taxon>
        <taxon>Pseudomonadati</taxon>
        <taxon>Pseudomonadota</taxon>
        <taxon>Betaproteobacteria</taxon>
        <taxon>Burkholderiales</taxon>
        <taxon>Comamonadaceae</taxon>
        <taxon>Variovorax</taxon>
    </lineage>
</organism>
<proteinExistence type="predicted"/>
<dbReference type="Proteomes" id="UP000281118">
    <property type="component" value="Unassembled WGS sequence"/>
</dbReference>
<protein>
    <submittedName>
        <fullName evidence="1">Uncharacterized protein</fullName>
    </submittedName>
</protein>
<name>A0A3S0ZFM9_9BURK</name>
<evidence type="ECO:0000313" key="1">
    <source>
        <dbReference type="EMBL" id="RUR71950.1"/>
    </source>
</evidence>
<dbReference type="AlphaFoldDB" id="A0A3S0ZFM9"/>
<comment type="caution">
    <text evidence="1">The sequence shown here is derived from an EMBL/GenBank/DDBJ whole genome shotgun (WGS) entry which is preliminary data.</text>
</comment>
<gene>
    <name evidence="1" type="ORF">EJP67_33380</name>
</gene>
<dbReference type="EMBL" id="RXFT01000029">
    <property type="protein sequence ID" value="RUR71950.1"/>
    <property type="molecule type" value="Genomic_DNA"/>
</dbReference>
<sequence length="63" mass="6742">MGHGSGGWWGGTRSKFKNRHISELIAAGYSRREAAESAQQCDDMAALNADYEAHAKNTGSEAS</sequence>
<evidence type="ECO:0000313" key="2">
    <source>
        <dbReference type="Proteomes" id="UP000281118"/>
    </source>
</evidence>
<reference evidence="1 2" key="1">
    <citation type="submission" date="2018-12" db="EMBL/GenBank/DDBJ databases">
        <title>The genome sequences of Variovorax guangxiensis DSM 27352.</title>
        <authorList>
            <person name="Gao J."/>
            <person name="Sun J."/>
        </authorList>
    </citation>
    <scope>NUCLEOTIDE SEQUENCE [LARGE SCALE GENOMIC DNA]</scope>
    <source>
        <strain evidence="1 2">DSM 27352</strain>
    </source>
</reference>
<dbReference type="RefSeq" id="WP_126026005.1">
    <property type="nucleotide sequence ID" value="NZ_RXFT01000029.1"/>
</dbReference>